<dbReference type="PROSITE" id="PS50125">
    <property type="entry name" value="GUANYLATE_CYCLASE_2"/>
    <property type="match status" value="1"/>
</dbReference>
<dbReference type="SUPFAM" id="SSF55073">
    <property type="entry name" value="Nucleotide cyclase"/>
    <property type="match status" value="1"/>
</dbReference>
<evidence type="ECO:0000313" key="14">
    <source>
        <dbReference type="Proteomes" id="UP000192578"/>
    </source>
</evidence>
<dbReference type="InterPro" id="IPR000719">
    <property type="entry name" value="Prot_kinase_dom"/>
</dbReference>
<evidence type="ECO:0000256" key="2">
    <source>
        <dbReference type="ARBA" id="ARBA00004167"/>
    </source>
</evidence>
<keyword evidence="5" id="KW-0547">Nucleotide-binding</keyword>
<gene>
    <name evidence="13" type="ORF">BV898_04063</name>
</gene>
<keyword evidence="9" id="KW-0456">Lyase</keyword>
<evidence type="ECO:0000256" key="6">
    <source>
        <dbReference type="ARBA" id="ARBA00022989"/>
    </source>
</evidence>
<dbReference type="PROSITE" id="PS50011">
    <property type="entry name" value="PROTEIN_KINASE_DOM"/>
    <property type="match status" value="1"/>
</dbReference>
<evidence type="ECO:0000259" key="11">
    <source>
        <dbReference type="PROSITE" id="PS50011"/>
    </source>
</evidence>
<evidence type="ECO:0000256" key="3">
    <source>
        <dbReference type="ARBA" id="ARBA00012202"/>
    </source>
</evidence>
<dbReference type="PANTHER" id="PTHR11920">
    <property type="entry name" value="GUANYLYL CYCLASE"/>
    <property type="match status" value="1"/>
</dbReference>
<dbReference type="EC" id="4.6.1.2" evidence="3"/>
<feature type="domain" description="Protein kinase" evidence="11">
    <location>
        <begin position="20"/>
        <end position="322"/>
    </location>
</feature>
<dbReference type="GO" id="GO:0004672">
    <property type="term" value="F:protein kinase activity"/>
    <property type="evidence" value="ECO:0007669"/>
    <property type="project" value="InterPro"/>
</dbReference>
<evidence type="ECO:0000256" key="7">
    <source>
        <dbReference type="ARBA" id="ARBA00023136"/>
    </source>
</evidence>
<dbReference type="GO" id="GO:0007168">
    <property type="term" value="P:receptor guanylyl cyclase signaling pathway"/>
    <property type="evidence" value="ECO:0007669"/>
    <property type="project" value="TreeGrafter"/>
</dbReference>
<evidence type="ECO:0000256" key="5">
    <source>
        <dbReference type="ARBA" id="ARBA00022741"/>
    </source>
</evidence>
<evidence type="ECO:0000256" key="10">
    <source>
        <dbReference type="ARBA" id="ARBA00023293"/>
    </source>
</evidence>
<dbReference type="InterPro" id="IPR050401">
    <property type="entry name" value="Cyclic_nucleotide_synthase"/>
</dbReference>
<reference evidence="14" key="1">
    <citation type="submission" date="2017-01" db="EMBL/GenBank/DDBJ databases">
        <title>Comparative genomics of anhydrobiosis in the tardigrade Hypsibius dujardini.</title>
        <authorList>
            <person name="Yoshida Y."/>
            <person name="Koutsovoulos G."/>
            <person name="Laetsch D."/>
            <person name="Stevens L."/>
            <person name="Kumar S."/>
            <person name="Horikawa D."/>
            <person name="Ishino K."/>
            <person name="Komine S."/>
            <person name="Tomita M."/>
            <person name="Blaxter M."/>
            <person name="Arakawa K."/>
        </authorList>
    </citation>
    <scope>NUCLEOTIDE SEQUENCE [LARGE SCALE GENOMIC DNA]</scope>
    <source>
        <strain evidence="14">Z151</strain>
    </source>
</reference>
<dbReference type="Pfam" id="PF07714">
    <property type="entry name" value="PK_Tyr_Ser-Thr"/>
    <property type="match status" value="1"/>
</dbReference>
<keyword evidence="7" id="KW-0472">Membrane</keyword>
<dbReference type="CDD" id="cd07302">
    <property type="entry name" value="CHD"/>
    <property type="match status" value="1"/>
</dbReference>
<comment type="caution">
    <text evidence="13">The sequence shown here is derived from an EMBL/GenBank/DDBJ whole genome shotgun (WGS) entry which is preliminary data.</text>
</comment>
<evidence type="ECO:0000256" key="9">
    <source>
        <dbReference type="ARBA" id="ARBA00023239"/>
    </source>
</evidence>
<dbReference type="GO" id="GO:0005886">
    <property type="term" value="C:plasma membrane"/>
    <property type="evidence" value="ECO:0007669"/>
    <property type="project" value="TreeGrafter"/>
</dbReference>
<dbReference type="GO" id="GO:0004016">
    <property type="term" value="F:adenylate cyclase activity"/>
    <property type="evidence" value="ECO:0007669"/>
    <property type="project" value="TreeGrafter"/>
</dbReference>
<keyword evidence="4" id="KW-0812">Transmembrane</keyword>
<dbReference type="OrthoDB" id="10020602at2759"/>
<keyword evidence="14" id="KW-1185">Reference proteome</keyword>
<dbReference type="Proteomes" id="UP000192578">
    <property type="component" value="Unassembled WGS sequence"/>
</dbReference>
<evidence type="ECO:0000313" key="13">
    <source>
        <dbReference type="EMBL" id="OQV21849.1"/>
    </source>
</evidence>
<dbReference type="Gene3D" id="3.30.70.1230">
    <property type="entry name" value="Nucleotide cyclase"/>
    <property type="match status" value="1"/>
</dbReference>
<comment type="catalytic activity">
    <reaction evidence="1">
        <text>GTP = 3',5'-cyclic GMP + diphosphate</text>
        <dbReference type="Rhea" id="RHEA:13665"/>
        <dbReference type="ChEBI" id="CHEBI:33019"/>
        <dbReference type="ChEBI" id="CHEBI:37565"/>
        <dbReference type="ChEBI" id="CHEBI:57746"/>
        <dbReference type="EC" id="4.6.1.2"/>
    </reaction>
</comment>
<evidence type="ECO:0000256" key="1">
    <source>
        <dbReference type="ARBA" id="ARBA00001436"/>
    </source>
</evidence>
<proteinExistence type="predicted"/>
<dbReference type="Pfam" id="PF00211">
    <property type="entry name" value="Guanylate_cyc"/>
    <property type="match status" value="1"/>
</dbReference>
<dbReference type="GO" id="GO:0035556">
    <property type="term" value="P:intracellular signal transduction"/>
    <property type="evidence" value="ECO:0007669"/>
    <property type="project" value="InterPro"/>
</dbReference>
<dbReference type="InterPro" id="IPR011009">
    <property type="entry name" value="Kinase-like_dom_sf"/>
</dbReference>
<keyword evidence="6" id="KW-1133">Transmembrane helix</keyword>
<sequence length="555" mass="62233">MHGRNSRKLRLKVSLPPFLFTSPSLLHSGPNKMPVAGAATYKGEEVLTTTVPLYPKSADGTAARTVTHKNFTASKKLLVILNQLRDVKHENINKFVGIAIVPQEDQLNAVLVSEYASKGSLHDLFESTTELDWQFRNSFMVDLLEGMKYIHRSVIVCHGYLTGWRCLIDKHFTLKISELAFKRIAEEMVQEQAKAATRAMFKEHTAFWTAPEILRGESEPNKTTDVYSVGVILFEIFTQSLPYEGVTLLTQEEIVTHICEGTLNPLKFRTKSDSAISPQFQSVLGSTWDQNPANRPTITRLRSGFDEASEGSSTYEKKHMSLMDKIISRLEIYAGELEHKVAERTTDLIAESAKCDQLLRQILPASVVKQLKLGITVVPEMFDCVTILFGDLYGFADYVQTASPMEVTKILNDVEVMFDTTLVDLDVYKVEAVGDTNMVASGVPERNGNNHIREICILSRRLLTQALARNISLRTGIHTGPCAAGVVGFRRPRYCLFGDTVNTASRMTTHGEQRRIHLSNSAAELLQNFPEFTTTERGVISIKGKYNMQTFWLNM</sequence>
<dbReference type="InterPro" id="IPR001054">
    <property type="entry name" value="A/G_cyclase"/>
</dbReference>
<protein>
    <recommendedName>
        <fullName evidence="3">guanylate cyclase</fullName>
        <ecNumber evidence="3">4.6.1.2</ecNumber>
    </recommendedName>
</protein>
<dbReference type="InterPro" id="IPR001245">
    <property type="entry name" value="Ser-Thr/Tyr_kinase_cat_dom"/>
</dbReference>
<dbReference type="FunFam" id="3.30.70.1230:FF:000030">
    <property type="entry name" value="Si:ch211-215j19.12"/>
    <property type="match status" value="1"/>
</dbReference>
<dbReference type="SUPFAM" id="SSF56112">
    <property type="entry name" value="Protein kinase-like (PK-like)"/>
    <property type="match status" value="1"/>
</dbReference>
<evidence type="ECO:0000256" key="4">
    <source>
        <dbReference type="ARBA" id="ARBA00022692"/>
    </source>
</evidence>
<keyword evidence="8" id="KW-0325">Glycoprotein</keyword>
<evidence type="ECO:0000256" key="8">
    <source>
        <dbReference type="ARBA" id="ARBA00023180"/>
    </source>
</evidence>
<keyword evidence="10" id="KW-0141">cGMP biosynthesis</keyword>
<dbReference type="GO" id="GO:0005524">
    <property type="term" value="F:ATP binding"/>
    <property type="evidence" value="ECO:0007669"/>
    <property type="project" value="InterPro"/>
</dbReference>
<dbReference type="PANTHER" id="PTHR11920:SF501">
    <property type="entry name" value="GUANYLATE CYCLASE 32E"/>
    <property type="match status" value="1"/>
</dbReference>
<dbReference type="GO" id="GO:0004383">
    <property type="term" value="F:guanylate cyclase activity"/>
    <property type="evidence" value="ECO:0007669"/>
    <property type="project" value="UniProtKB-EC"/>
</dbReference>
<keyword evidence="13" id="KW-0675">Receptor</keyword>
<evidence type="ECO:0000259" key="12">
    <source>
        <dbReference type="PROSITE" id="PS50125"/>
    </source>
</evidence>
<organism evidence="13 14">
    <name type="scientific">Hypsibius exemplaris</name>
    <name type="common">Freshwater tardigrade</name>
    <dbReference type="NCBI Taxonomy" id="2072580"/>
    <lineage>
        <taxon>Eukaryota</taxon>
        <taxon>Metazoa</taxon>
        <taxon>Ecdysozoa</taxon>
        <taxon>Tardigrada</taxon>
        <taxon>Eutardigrada</taxon>
        <taxon>Parachela</taxon>
        <taxon>Hypsibioidea</taxon>
        <taxon>Hypsibiidae</taxon>
        <taxon>Hypsibius</taxon>
    </lineage>
</organism>
<comment type="subcellular location">
    <subcellularLocation>
        <location evidence="2">Membrane</location>
        <topology evidence="2">Single-pass membrane protein</topology>
    </subcellularLocation>
</comment>
<dbReference type="GO" id="GO:0001653">
    <property type="term" value="F:peptide receptor activity"/>
    <property type="evidence" value="ECO:0007669"/>
    <property type="project" value="TreeGrafter"/>
</dbReference>
<dbReference type="InterPro" id="IPR029787">
    <property type="entry name" value="Nucleotide_cyclase"/>
</dbReference>
<feature type="domain" description="Guanylate cyclase" evidence="12">
    <location>
        <begin position="386"/>
        <end position="508"/>
    </location>
</feature>
<name>A0A1W0X2Z5_HYPEX</name>
<dbReference type="SMART" id="SM00220">
    <property type="entry name" value="S_TKc"/>
    <property type="match status" value="1"/>
</dbReference>
<dbReference type="EMBL" id="MTYJ01000020">
    <property type="protein sequence ID" value="OQV21849.1"/>
    <property type="molecule type" value="Genomic_DNA"/>
</dbReference>
<dbReference type="Gene3D" id="1.10.510.10">
    <property type="entry name" value="Transferase(Phosphotransferase) domain 1"/>
    <property type="match status" value="1"/>
</dbReference>
<dbReference type="AlphaFoldDB" id="A0A1W0X2Z5"/>
<accession>A0A1W0X2Z5</accession>
<dbReference type="SMART" id="SM00044">
    <property type="entry name" value="CYCc"/>
    <property type="match status" value="1"/>
</dbReference>